<keyword evidence="2" id="KW-1133">Transmembrane helix</keyword>
<dbReference type="Pfam" id="PF00089">
    <property type="entry name" value="Trypsin"/>
    <property type="match status" value="1"/>
</dbReference>
<feature type="region of interest" description="Disordered" evidence="1">
    <location>
        <begin position="1135"/>
        <end position="1218"/>
    </location>
</feature>
<name>A0A5P8KE46_9ACTN</name>
<reference evidence="5 6" key="1">
    <citation type="submission" date="2019-10" db="EMBL/GenBank/DDBJ databases">
        <title>Streptomyces sp. strain GY16 isolated from leaves of Broussonetia papyrifera.</title>
        <authorList>
            <person name="Mo P."/>
        </authorList>
    </citation>
    <scope>NUCLEOTIDE SEQUENCE [LARGE SCALE GENOMIC DNA]</scope>
    <source>
        <strain evidence="5 6">GY16</strain>
    </source>
</reference>
<keyword evidence="2" id="KW-0472">Membrane</keyword>
<evidence type="ECO:0000259" key="4">
    <source>
        <dbReference type="Pfam" id="PF19077"/>
    </source>
</evidence>
<dbReference type="InterPro" id="IPR013783">
    <property type="entry name" value="Ig-like_fold"/>
</dbReference>
<dbReference type="PROSITE" id="PS00135">
    <property type="entry name" value="TRYPSIN_SER"/>
    <property type="match status" value="1"/>
</dbReference>
<dbReference type="Gene3D" id="2.60.40.10">
    <property type="entry name" value="Immunoglobulins"/>
    <property type="match status" value="4"/>
</dbReference>
<dbReference type="Gene3D" id="2.40.10.10">
    <property type="entry name" value="Trypsin-like serine proteases"/>
    <property type="match status" value="2"/>
</dbReference>
<dbReference type="GO" id="GO:0005975">
    <property type="term" value="P:carbohydrate metabolic process"/>
    <property type="evidence" value="ECO:0007669"/>
    <property type="project" value="UniProtKB-ARBA"/>
</dbReference>
<sequence length="1544" mass="161095">MTEGILVHHSAPIIPVPGRRRSRRKQRALAAALLAALVCVPLPLLNEPAFAEDAAPAADAPAAQAVDTRTEIVSERTDSTTTWANADGTTTVETYTGPIRVKQSDGGWRSIDTTLVAEDGVVRPKTAAADISFSGGGSGEPLAEVSRGGRTLGLDWPGKLPEPRLDGPTAVYPDAVEGGDLVVTALKEGFSHSVVLHERPDGPVSYRLPVSAEGLTLHETDDERLRWSDSKGRTVATAPLPVMWGSGEKRASGEPEDLAAIDVTVERNADTGDQVLVLEPDEEFLADPDLEYPVTIDPTDSLLGPVTDTWVQYDDYLTSQRGSTELKAGTYNGTEKARSYLKFDVAKYADKHVLDTDLRLYSYYSSTCSTAGAGNQVRRITSSWDPSAITWAEQPTTTSTGAVTSTAAKGYNSTCPAGHVSWDIDGIVQAWADGQPNHGVRIAAVDETDPLTWRRYHSANQTDGSHNAAYEPSLTVTYNSKPGTATAVSPLSGTYTSDTTPTLSAKATDADAQQLTHTFEVWAANGTAALKSGTSASVASGAVATHTVGALAPGDYKWRARASDGTDTGAWSAWQTFTVDTTVPSTPALTSTSHPSASAWYDATTFTGTLASTDASGVSGYAVKLDQSPTTAAGTTVTQTAAAVNWSGRTDGTWWVHAAAKDKAGLWSATQHRGFNVDTTAPGAPGGLVSSTHLVASSAYANRTASFSWSAPTDLSGADGYAVAVDRVTDTLPATTGTVQTSTKLTTTVDADGTWYLHVRAKDQAGNWSSTAAHLPFRVDMTLPPSPAISSTTHPEQTDAYKSGSFSATWTAPSGASAGYSIVVDSIADTVPDSTAETTSTSYTTTRTEGTWYLHVRGIDGNGTGGATSHFRFTVDTTAPGAPAVTSAAYPSNAWAGGAQTTGTFTLTPDGTDTRSLTYSVDGGTAQTVTTTGGPVALPITPATEGSHQLAVTATDRAGNVSAETKRAFHVGRAAVTAPANGEVLVGSVDLAVSAPASLTDVTFLQRSSSADPWQVIPASQVSRADGSAVTWPVPLSSGEAPKLLWDTSSLSGSGGRQIGARFGGSYSPPEAEPVSAIVARVEVIEGGMDDDTQESEPAQAYALEQAGARAAEDPDAFAPPYIDPATGDLVAPVVESSSTDEASHPIQVTQAPADEGSGLPAEDTEDDGKPDTEPNETETPSPPADGSVETTGEESFAMPEDTTETIPAPAGPTVTEQVTPRTEVVKHSVTALESLRDEVLQLSEAELPGAGALHVASVDAEANRVVVGTETATPDLVIALGERYGTDTVAVQIMPGVDELEPQATRYNDTSPYYGGARIYSLMSDNKASWCTAGFPWRYNSKWYMVTAGHCTSGNGAITNPSGDDYIGPVVRDNWKNGHGSVKLSGQKYYSGDLALYRINSDSSASARIYKGGKTGKSSRPVKDYWRRWAQEGDKVCTGGMMTGEICGWEVTDTQVTFDYSGGTTARNMVVAKKTSGSCTTHGDSGGPVYTVDSSGRAYAKGIHSGGGGGGSDHSGGLFDPCWAFFTDIGLANSAFPGTVARY</sequence>
<evidence type="ECO:0000256" key="2">
    <source>
        <dbReference type="SAM" id="Phobius"/>
    </source>
</evidence>
<dbReference type="Pfam" id="PF19077">
    <property type="entry name" value="Big_13"/>
    <property type="match status" value="1"/>
</dbReference>
<feature type="compositionally biased region" description="Polar residues" evidence="1">
    <location>
        <begin position="1136"/>
        <end position="1151"/>
    </location>
</feature>
<dbReference type="EMBL" id="CP045096">
    <property type="protein sequence ID" value="QFR00908.1"/>
    <property type="molecule type" value="Genomic_DNA"/>
</dbReference>
<organism evidence="5 6">
    <name type="scientific">Streptomyces phaeolivaceus</name>
    <dbReference type="NCBI Taxonomy" id="2653200"/>
    <lineage>
        <taxon>Bacteria</taxon>
        <taxon>Bacillati</taxon>
        <taxon>Actinomycetota</taxon>
        <taxon>Actinomycetes</taxon>
        <taxon>Kitasatosporales</taxon>
        <taxon>Streptomycetaceae</taxon>
        <taxon>Streptomyces</taxon>
    </lineage>
</organism>
<dbReference type="InterPro" id="IPR009003">
    <property type="entry name" value="Peptidase_S1_PA"/>
</dbReference>
<dbReference type="CDD" id="cd21112">
    <property type="entry name" value="alphaLP-like"/>
    <property type="match status" value="1"/>
</dbReference>
<dbReference type="Proteomes" id="UP000327294">
    <property type="component" value="Chromosome"/>
</dbReference>
<proteinExistence type="predicted"/>
<dbReference type="InterPro" id="IPR018114">
    <property type="entry name" value="TRYPSIN_HIS"/>
</dbReference>
<keyword evidence="6" id="KW-1185">Reference proteome</keyword>
<dbReference type="KEGG" id="sphv:F9278_37260"/>
<feature type="domain" description="Bacterial Ig-like" evidence="4">
    <location>
        <begin position="900"/>
        <end position="970"/>
    </location>
</feature>
<dbReference type="PROSITE" id="PS00134">
    <property type="entry name" value="TRYPSIN_HIS"/>
    <property type="match status" value="1"/>
</dbReference>
<evidence type="ECO:0000313" key="6">
    <source>
        <dbReference type="Proteomes" id="UP000327294"/>
    </source>
</evidence>
<gene>
    <name evidence="5" type="ORF">F9278_37260</name>
</gene>
<keyword evidence="2" id="KW-0812">Transmembrane</keyword>
<dbReference type="GO" id="GO:0004252">
    <property type="term" value="F:serine-type endopeptidase activity"/>
    <property type="evidence" value="ECO:0007669"/>
    <property type="project" value="InterPro"/>
</dbReference>
<dbReference type="InterPro" id="IPR033116">
    <property type="entry name" value="TRYPSIN_SER"/>
</dbReference>
<feature type="transmembrane region" description="Helical" evidence="2">
    <location>
        <begin position="28"/>
        <end position="45"/>
    </location>
</feature>
<dbReference type="InterPro" id="IPR043504">
    <property type="entry name" value="Peptidase_S1_PA_chymotrypsin"/>
</dbReference>
<dbReference type="InterPro" id="IPR044016">
    <property type="entry name" value="Big_13"/>
</dbReference>
<dbReference type="InterPro" id="IPR001254">
    <property type="entry name" value="Trypsin_dom"/>
</dbReference>
<dbReference type="GO" id="GO:0006508">
    <property type="term" value="P:proteolysis"/>
    <property type="evidence" value="ECO:0007669"/>
    <property type="project" value="InterPro"/>
</dbReference>
<accession>A0A5P8KE46</accession>
<protein>
    <submittedName>
        <fullName evidence="5">DNRLRE domain-containing protein</fullName>
    </submittedName>
</protein>
<dbReference type="NCBIfam" id="NF033679">
    <property type="entry name" value="DNRLRE_dom"/>
    <property type="match status" value="1"/>
</dbReference>
<feature type="domain" description="Peptidase S1" evidence="3">
    <location>
        <begin position="1342"/>
        <end position="1520"/>
    </location>
</feature>
<evidence type="ECO:0000259" key="3">
    <source>
        <dbReference type="Pfam" id="PF00089"/>
    </source>
</evidence>
<dbReference type="SUPFAM" id="SSF50494">
    <property type="entry name" value="Trypsin-like serine proteases"/>
    <property type="match status" value="1"/>
</dbReference>
<evidence type="ECO:0000313" key="5">
    <source>
        <dbReference type="EMBL" id="QFR00908.1"/>
    </source>
</evidence>
<evidence type="ECO:0000256" key="1">
    <source>
        <dbReference type="SAM" id="MobiDB-lite"/>
    </source>
</evidence>
<feature type="region of interest" description="Disordered" evidence="1">
    <location>
        <begin position="1106"/>
        <end position="1125"/>
    </location>
</feature>